<dbReference type="Gramene" id="AET6Gv20174900.2">
    <property type="protein sequence ID" value="AET6Gv20174900.2"/>
    <property type="gene ID" value="AET6Gv20174900"/>
</dbReference>
<dbReference type="SUPFAM" id="SSF81383">
    <property type="entry name" value="F-box domain"/>
    <property type="match status" value="1"/>
</dbReference>
<accession>A0A453N1K5</accession>
<dbReference type="CDD" id="cd22160">
    <property type="entry name" value="F-box_AtFBL13-like"/>
    <property type="match status" value="1"/>
</dbReference>
<dbReference type="PANTHER" id="PTHR34223:SF73">
    <property type="entry name" value="F-BOX DOMAIN-CONTAINING PROTEIN"/>
    <property type="match status" value="1"/>
</dbReference>
<protein>
    <recommendedName>
        <fullName evidence="3">F-box domain-containing protein</fullName>
    </recommendedName>
</protein>
<proteinExistence type="predicted"/>
<reference evidence="1" key="4">
    <citation type="submission" date="2019-03" db="UniProtKB">
        <authorList>
            <consortium name="EnsemblPlants"/>
        </authorList>
    </citation>
    <scope>IDENTIFICATION</scope>
</reference>
<reference evidence="1" key="5">
    <citation type="journal article" date="2021" name="G3 (Bethesda)">
        <title>Aegilops tauschii genome assembly Aet v5.0 features greater sequence contiguity and improved annotation.</title>
        <authorList>
            <person name="Wang L."/>
            <person name="Zhu T."/>
            <person name="Rodriguez J.C."/>
            <person name="Deal K.R."/>
            <person name="Dubcovsky J."/>
            <person name="McGuire P.E."/>
            <person name="Lux T."/>
            <person name="Spannagl M."/>
            <person name="Mayer K.F.X."/>
            <person name="Baldrich P."/>
            <person name="Meyers B.C."/>
            <person name="Huo N."/>
            <person name="Gu Y.Q."/>
            <person name="Zhou H."/>
            <person name="Devos K.M."/>
            <person name="Bennetzen J.L."/>
            <person name="Unver T."/>
            <person name="Budak H."/>
            <person name="Gulick P.J."/>
            <person name="Galiba G."/>
            <person name="Kalapos B."/>
            <person name="Nelson D.R."/>
            <person name="Li P."/>
            <person name="You F.M."/>
            <person name="Luo M.C."/>
            <person name="Dvorak J."/>
        </authorList>
    </citation>
    <scope>NUCLEOTIDE SEQUENCE [LARGE SCALE GENOMIC DNA]</scope>
    <source>
        <strain evidence="1">cv. AL8/78</strain>
    </source>
</reference>
<dbReference type="PANTHER" id="PTHR34223">
    <property type="entry name" value="OS11G0201299 PROTEIN"/>
    <property type="match status" value="1"/>
</dbReference>
<dbReference type="SUPFAM" id="SSF52047">
    <property type="entry name" value="RNI-like"/>
    <property type="match status" value="1"/>
</dbReference>
<dbReference type="Gene3D" id="1.20.1280.50">
    <property type="match status" value="1"/>
</dbReference>
<evidence type="ECO:0008006" key="3">
    <source>
        <dbReference type="Google" id="ProtNLM"/>
    </source>
</evidence>
<keyword evidence="2" id="KW-1185">Reference proteome</keyword>
<evidence type="ECO:0000313" key="2">
    <source>
        <dbReference type="Proteomes" id="UP000015105"/>
    </source>
</evidence>
<dbReference type="InterPro" id="IPR053781">
    <property type="entry name" value="F-box_AtFBL13-like"/>
</dbReference>
<dbReference type="STRING" id="200361.A0A453N1K5"/>
<dbReference type="EnsemblPlants" id="AET6Gv20174900.2">
    <property type="protein sequence ID" value="AET6Gv20174900.2"/>
    <property type="gene ID" value="AET6Gv20174900"/>
</dbReference>
<dbReference type="InterPro" id="IPR053197">
    <property type="entry name" value="F-box_SCFL_complex_component"/>
</dbReference>
<sequence>LAVVLILPLLRSADDARHLLDGMPPSGKEGKCAPPVTATDQISALSDQMLHHVLSFLPMQVAVRTCVLARRWRHLWRSTTGLRIVGLDEDKYVQVQDLRKFMNHLLVLRERTHLDTVEIKFDHDDDDDDVRYVNLWTRFAVMCKVRALTLHILEDGYLYLDNLPLVSEHLVTLDLHSVALPKAFLNFARSPQLVNLNIDDCFINANKMSSCSLKHLSFTGCRSDLDCRVCVSAPGLVLWN</sequence>
<evidence type="ECO:0000313" key="1">
    <source>
        <dbReference type="EnsemblPlants" id="AET6Gv20174900.2"/>
    </source>
</evidence>
<dbReference type="InterPro" id="IPR036047">
    <property type="entry name" value="F-box-like_dom_sf"/>
</dbReference>
<reference evidence="1" key="3">
    <citation type="journal article" date="2017" name="Nature">
        <title>Genome sequence of the progenitor of the wheat D genome Aegilops tauschii.</title>
        <authorList>
            <person name="Luo M.C."/>
            <person name="Gu Y.Q."/>
            <person name="Puiu D."/>
            <person name="Wang H."/>
            <person name="Twardziok S.O."/>
            <person name="Deal K.R."/>
            <person name="Huo N."/>
            <person name="Zhu T."/>
            <person name="Wang L."/>
            <person name="Wang Y."/>
            <person name="McGuire P.E."/>
            <person name="Liu S."/>
            <person name="Long H."/>
            <person name="Ramasamy R.K."/>
            <person name="Rodriguez J.C."/>
            <person name="Van S.L."/>
            <person name="Yuan L."/>
            <person name="Wang Z."/>
            <person name="Xia Z."/>
            <person name="Xiao L."/>
            <person name="Anderson O.D."/>
            <person name="Ouyang S."/>
            <person name="Liang Y."/>
            <person name="Zimin A.V."/>
            <person name="Pertea G."/>
            <person name="Qi P."/>
            <person name="Bennetzen J.L."/>
            <person name="Dai X."/>
            <person name="Dawson M.W."/>
            <person name="Muller H.G."/>
            <person name="Kugler K."/>
            <person name="Rivarola-Duarte L."/>
            <person name="Spannagl M."/>
            <person name="Mayer K.F.X."/>
            <person name="Lu F.H."/>
            <person name="Bevan M.W."/>
            <person name="Leroy P."/>
            <person name="Li P."/>
            <person name="You F.M."/>
            <person name="Sun Q."/>
            <person name="Liu Z."/>
            <person name="Lyons E."/>
            <person name="Wicker T."/>
            <person name="Salzberg S.L."/>
            <person name="Devos K.M."/>
            <person name="Dvorak J."/>
        </authorList>
    </citation>
    <scope>NUCLEOTIDE SEQUENCE [LARGE SCALE GENOMIC DNA]</scope>
    <source>
        <strain evidence="1">cv. AL8/78</strain>
    </source>
</reference>
<reference evidence="2" key="1">
    <citation type="journal article" date="2014" name="Science">
        <title>Ancient hybridizations among the ancestral genomes of bread wheat.</title>
        <authorList>
            <consortium name="International Wheat Genome Sequencing Consortium,"/>
            <person name="Marcussen T."/>
            <person name="Sandve S.R."/>
            <person name="Heier L."/>
            <person name="Spannagl M."/>
            <person name="Pfeifer M."/>
            <person name="Jakobsen K.S."/>
            <person name="Wulff B.B."/>
            <person name="Steuernagel B."/>
            <person name="Mayer K.F."/>
            <person name="Olsen O.A."/>
        </authorList>
    </citation>
    <scope>NUCLEOTIDE SEQUENCE [LARGE SCALE GENOMIC DNA]</scope>
    <source>
        <strain evidence="2">cv. AL8/78</strain>
    </source>
</reference>
<reference evidence="2" key="2">
    <citation type="journal article" date="2017" name="Nat. Plants">
        <title>The Aegilops tauschii genome reveals multiple impacts of transposons.</title>
        <authorList>
            <person name="Zhao G."/>
            <person name="Zou C."/>
            <person name="Li K."/>
            <person name="Wang K."/>
            <person name="Li T."/>
            <person name="Gao L."/>
            <person name="Zhang X."/>
            <person name="Wang H."/>
            <person name="Yang Z."/>
            <person name="Liu X."/>
            <person name="Jiang W."/>
            <person name="Mao L."/>
            <person name="Kong X."/>
            <person name="Jiao Y."/>
            <person name="Jia J."/>
        </authorList>
    </citation>
    <scope>NUCLEOTIDE SEQUENCE [LARGE SCALE GENOMIC DNA]</scope>
    <source>
        <strain evidence="2">cv. AL8/78</strain>
    </source>
</reference>
<dbReference type="AlphaFoldDB" id="A0A453N1K5"/>
<dbReference type="Proteomes" id="UP000015105">
    <property type="component" value="Chromosome 6D"/>
</dbReference>
<organism evidence="1 2">
    <name type="scientific">Aegilops tauschii subsp. strangulata</name>
    <name type="common">Goatgrass</name>
    <dbReference type="NCBI Taxonomy" id="200361"/>
    <lineage>
        <taxon>Eukaryota</taxon>
        <taxon>Viridiplantae</taxon>
        <taxon>Streptophyta</taxon>
        <taxon>Embryophyta</taxon>
        <taxon>Tracheophyta</taxon>
        <taxon>Spermatophyta</taxon>
        <taxon>Magnoliopsida</taxon>
        <taxon>Liliopsida</taxon>
        <taxon>Poales</taxon>
        <taxon>Poaceae</taxon>
        <taxon>BOP clade</taxon>
        <taxon>Pooideae</taxon>
        <taxon>Triticodae</taxon>
        <taxon>Triticeae</taxon>
        <taxon>Triticinae</taxon>
        <taxon>Aegilops</taxon>
    </lineage>
</organism>
<name>A0A453N1K5_AEGTS</name>